<evidence type="ECO:0000259" key="1">
    <source>
        <dbReference type="Pfam" id="PF00190"/>
    </source>
</evidence>
<dbReference type="OrthoDB" id="10263073at2759"/>
<dbReference type="InterPro" id="IPR006045">
    <property type="entry name" value="Cupin_1"/>
</dbReference>
<accession>A0A4S8L780</accession>
<gene>
    <name evidence="2" type="ORF">K435DRAFT_687278</name>
</gene>
<dbReference type="InterPro" id="IPR011051">
    <property type="entry name" value="RmlC_Cupin_sf"/>
</dbReference>
<feature type="domain" description="Cupin type-1" evidence="1">
    <location>
        <begin position="3"/>
        <end position="85"/>
    </location>
</feature>
<dbReference type="Proteomes" id="UP000297245">
    <property type="component" value="Unassembled WGS sequence"/>
</dbReference>
<dbReference type="SUPFAM" id="SSF51182">
    <property type="entry name" value="RmlC-like cupins"/>
    <property type="match status" value="1"/>
</dbReference>
<evidence type="ECO:0000313" key="2">
    <source>
        <dbReference type="EMBL" id="THU84526.1"/>
    </source>
</evidence>
<name>A0A4S8L780_DENBC</name>
<dbReference type="AlphaFoldDB" id="A0A4S8L780"/>
<dbReference type="InterPro" id="IPR014710">
    <property type="entry name" value="RmlC-like_jellyroll"/>
</dbReference>
<dbReference type="Gene3D" id="2.60.120.10">
    <property type="entry name" value="Jelly Rolls"/>
    <property type="match status" value="1"/>
</dbReference>
<protein>
    <submittedName>
        <fullName evidence="2">RmlC-like cupin</fullName>
    </submittedName>
</protein>
<keyword evidence="3" id="KW-1185">Reference proteome</keyword>
<organism evidence="2 3">
    <name type="scientific">Dendrothele bispora (strain CBS 962.96)</name>
    <dbReference type="NCBI Taxonomy" id="1314807"/>
    <lineage>
        <taxon>Eukaryota</taxon>
        <taxon>Fungi</taxon>
        <taxon>Dikarya</taxon>
        <taxon>Basidiomycota</taxon>
        <taxon>Agaricomycotina</taxon>
        <taxon>Agaricomycetes</taxon>
        <taxon>Agaricomycetidae</taxon>
        <taxon>Agaricales</taxon>
        <taxon>Agaricales incertae sedis</taxon>
        <taxon>Dendrothele</taxon>
    </lineage>
</organism>
<proteinExistence type="predicted"/>
<evidence type="ECO:0000313" key="3">
    <source>
        <dbReference type="Proteomes" id="UP000297245"/>
    </source>
</evidence>
<dbReference type="EMBL" id="ML179594">
    <property type="protein sequence ID" value="THU84526.1"/>
    <property type="molecule type" value="Genomic_DNA"/>
</dbReference>
<feature type="non-terminal residue" evidence="2">
    <location>
        <position position="1"/>
    </location>
</feature>
<reference evidence="2 3" key="1">
    <citation type="journal article" date="2019" name="Nat. Ecol. Evol.">
        <title>Megaphylogeny resolves global patterns of mushroom evolution.</title>
        <authorList>
            <person name="Varga T."/>
            <person name="Krizsan K."/>
            <person name="Foldi C."/>
            <person name="Dima B."/>
            <person name="Sanchez-Garcia M."/>
            <person name="Sanchez-Ramirez S."/>
            <person name="Szollosi G.J."/>
            <person name="Szarkandi J.G."/>
            <person name="Papp V."/>
            <person name="Albert L."/>
            <person name="Andreopoulos W."/>
            <person name="Angelini C."/>
            <person name="Antonin V."/>
            <person name="Barry K.W."/>
            <person name="Bougher N.L."/>
            <person name="Buchanan P."/>
            <person name="Buyck B."/>
            <person name="Bense V."/>
            <person name="Catcheside P."/>
            <person name="Chovatia M."/>
            <person name="Cooper J."/>
            <person name="Damon W."/>
            <person name="Desjardin D."/>
            <person name="Finy P."/>
            <person name="Geml J."/>
            <person name="Haridas S."/>
            <person name="Hughes K."/>
            <person name="Justo A."/>
            <person name="Karasinski D."/>
            <person name="Kautmanova I."/>
            <person name="Kiss B."/>
            <person name="Kocsube S."/>
            <person name="Kotiranta H."/>
            <person name="LaButti K.M."/>
            <person name="Lechner B.E."/>
            <person name="Liimatainen K."/>
            <person name="Lipzen A."/>
            <person name="Lukacs Z."/>
            <person name="Mihaltcheva S."/>
            <person name="Morgado L.N."/>
            <person name="Niskanen T."/>
            <person name="Noordeloos M.E."/>
            <person name="Ohm R.A."/>
            <person name="Ortiz-Santana B."/>
            <person name="Ovrebo C."/>
            <person name="Racz N."/>
            <person name="Riley R."/>
            <person name="Savchenko A."/>
            <person name="Shiryaev A."/>
            <person name="Soop K."/>
            <person name="Spirin V."/>
            <person name="Szebenyi C."/>
            <person name="Tomsovsky M."/>
            <person name="Tulloss R.E."/>
            <person name="Uehling J."/>
            <person name="Grigoriev I.V."/>
            <person name="Vagvolgyi C."/>
            <person name="Papp T."/>
            <person name="Martin F.M."/>
            <person name="Miettinen O."/>
            <person name="Hibbett D.S."/>
            <person name="Nagy L.G."/>
        </authorList>
    </citation>
    <scope>NUCLEOTIDE SEQUENCE [LARGE SCALE GENOMIC DNA]</scope>
    <source>
        <strain evidence="2 3">CBS 962.96</strain>
    </source>
</reference>
<sequence length="96" mass="10628">FSEGEGRMTIFAAESNAATFDYQAGDIGFVPASMGHYVENTGNTTLRYLEIFNGDRVQDISLSQWLALTPPELVKAHLNLDDETIEKLPKIKPIVV</sequence>
<dbReference type="Pfam" id="PF00190">
    <property type="entry name" value="Cupin_1"/>
    <property type="match status" value="1"/>
</dbReference>